<protein>
    <submittedName>
        <fullName evidence="2">Uncharacterized protein</fullName>
    </submittedName>
</protein>
<keyword evidence="1" id="KW-1133">Transmembrane helix</keyword>
<sequence length="117" mass="13257">MQLEQEPNRLFFLFLSLMRTFGLTIFSMALLSASVGGWNTTASWDWRVGTAGRMVMGGIYPHSPLPLLHSSSSSFTTAFGFILQPFLLIPQNSYIRYCSSINHICEPYLRREESEGK</sequence>
<dbReference type="Proteomes" id="UP000276215">
    <property type="component" value="Unassembled WGS sequence"/>
</dbReference>
<keyword evidence="3" id="KW-1185">Reference proteome</keyword>
<evidence type="ECO:0000256" key="1">
    <source>
        <dbReference type="SAM" id="Phobius"/>
    </source>
</evidence>
<reference evidence="2 3" key="1">
    <citation type="journal article" date="2018" name="Nat. Ecol. Evol.">
        <title>Pezizomycetes genomes reveal the molecular basis of ectomycorrhizal truffle lifestyle.</title>
        <authorList>
            <person name="Murat C."/>
            <person name="Payen T."/>
            <person name="Noel B."/>
            <person name="Kuo A."/>
            <person name="Morin E."/>
            <person name="Chen J."/>
            <person name="Kohler A."/>
            <person name="Krizsan K."/>
            <person name="Balestrini R."/>
            <person name="Da Silva C."/>
            <person name="Montanini B."/>
            <person name="Hainaut M."/>
            <person name="Levati E."/>
            <person name="Barry K.W."/>
            <person name="Belfiori B."/>
            <person name="Cichocki N."/>
            <person name="Clum A."/>
            <person name="Dockter R.B."/>
            <person name="Fauchery L."/>
            <person name="Guy J."/>
            <person name="Iotti M."/>
            <person name="Le Tacon F."/>
            <person name="Lindquist E.A."/>
            <person name="Lipzen A."/>
            <person name="Malagnac F."/>
            <person name="Mello A."/>
            <person name="Molinier V."/>
            <person name="Miyauchi S."/>
            <person name="Poulain J."/>
            <person name="Riccioni C."/>
            <person name="Rubini A."/>
            <person name="Sitrit Y."/>
            <person name="Splivallo R."/>
            <person name="Traeger S."/>
            <person name="Wang M."/>
            <person name="Zifcakova L."/>
            <person name="Wipf D."/>
            <person name="Zambonelli A."/>
            <person name="Paolocci F."/>
            <person name="Nowrousian M."/>
            <person name="Ottonello S."/>
            <person name="Baldrian P."/>
            <person name="Spatafora J.W."/>
            <person name="Henrissat B."/>
            <person name="Nagy L.G."/>
            <person name="Aury J.M."/>
            <person name="Wincker P."/>
            <person name="Grigoriev I.V."/>
            <person name="Bonfante P."/>
            <person name="Martin F.M."/>
        </authorList>
    </citation>
    <scope>NUCLEOTIDE SEQUENCE [LARGE SCALE GENOMIC DNA]</scope>
    <source>
        <strain evidence="2 3">120613-1</strain>
    </source>
</reference>
<name>A0A3N4JDL4_9PEZI</name>
<evidence type="ECO:0000313" key="2">
    <source>
        <dbReference type="EMBL" id="RPA95367.1"/>
    </source>
</evidence>
<feature type="transmembrane region" description="Helical" evidence="1">
    <location>
        <begin position="12"/>
        <end position="35"/>
    </location>
</feature>
<gene>
    <name evidence="2" type="ORF">L873DRAFT_1846062</name>
</gene>
<dbReference type="AlphaFoldDB" id="A0A3N4JDL4"/>
<keyword evidence="1" id="KW-0472">Membrane</keyword>
<accession>A0A3N4JDL4</accession>
<organism evidence="2 3">
    <name type="scientific">Choiromyces venosus 120613-1</name>
    <dbReference type="NCBI Taxonomy" id="1336337"/>
    <lineage>
        <taxon>Eukaryota</taxon>
        <taxon>Fungi</taxon>
        <taxon>Dikarya</taxon>
        <taxon>Ascomycota</taxon>
        <taxon>Pezizomycotina</taxon>
        <taxon>Pezizomycetes</taxon>
        <taxon>Pezizales</taxon>
        <taxon>Tuberaceae</taxon>
        <taxon>Choiromyces</taxon>
    </lineage>
</organism>
<keyword evidence="1" id="KW-0812">Transmembrane</keyword>
<dbReference type="EMBL" id="ML120427">
    <property type="protein sequence ID" value="RPA95367.1"/>
    <property type="molecule type" value="Genomic_DNA"/>
</dbReference>
<proteinExistence type="predicted"/>
<evidence type="ECO:0000313" key="3">
    <source>
        <dbReference type="Proteomes" id="UP000276215"/>
    </source>
</evidence>